<evidence type="ECO:0000313" key="2">
    <source>
        <dbReference type="Proteomes" id="UP000037069"/>
    </source>
</evidence>
<proteinExistence type="predicted"/>
<comment type="caution">
    <text evidence="1">The sequence shown here is derived from an EMBL/GenBank/DDBJ whole genome shotgun (WGS) entry which is preliminary data.</text>
</comment>
<gene>
    <name evidence="1" type="ORF">FF38_08828</name>
</gene>
<dbReference type="Proteomes" id="UP000037069">
    <property type="component" value="Unassembled WGS sequence"/>
</dbReference>
<sequence>MVGGNPSIYKETKKHSHKCKNFLATLVPRKMRDFAMCFSAKNFDYSNGFSGCNSSFYSTSYIHPPEQTNHSSHLRVMCFSAKNFDYSNGFSGCNSSFYSTSYIHPPEQTNHSSHLRVVIPNRFIIALLVGFDWIWEPPSTSQVCLRKKSKSAVRKKFFLN</sequence>
<reference evidence="1 2" key="1">
    <citation type="journal article" date="2015" name="Nat. Commun.">
        <title>Lucilia cuprina genome unlocks parasitic fly biology to underpin future interventions.</title>
        <authorList>
            <person name="Anstead C.A."/>
            <person name="Korhonen P.K."/>
            <person name="Young N.D."/>
            <person name="Hall R.S."/>
            <person name="Jex A.R."/>
            <person name="Murali S.C."/>
            <person name="Hughes D.S."/>
            <person name="Lee S.F."/>
            <person name="Perry T."/>
            <person name="Stroehlein A.J."/>
            <person name="Ansell B.R."/>
            <person name="Breugelmans B."/>
            <person name="Hofmann A."/>
            <person name="Qu J."/>
            <person name="Dugan S."/>
            <person name="Lee S.L."/>
            <person name="Chao H."/>
            <person name="Dinh H."/>
            <person name="Han Y."/>
            <person name="Doddapaneni H.V."/>
            <person name="Worley K.C."/>
            <person name="Muzny D.M."/>
            <person name="Ioannidis P."/>
            <person name="Waterhouse R.M."/>
            <person name="Zdobnov E.M."/>
            <person name="James P.J."/>
            <person name="Bagnall N.H."/>
            <person name="Kotze A.C."/>
            <person name="Gibbs R.A."/>
            <person name="Richards S."/>
            <person name="Batterham P."/>
            <person name="Gasser R.B."/>
        </authorList>
    </citation>
    <scope>NUCLEOTIDE SEQUENCE [LARGE SCALE GENOMIC DNA]</scope>
    <source>
        <strain evidence="1 2">LS</strain>
        <tissue evidence="1">Full body</tissue>
    </source>
</reference>
<keyword evidence="2" id="KW-1185">Reference proteome</keyword>
<dbReference type="EMBL" id="JRES01001509">
    <property type="protein sequence ID" value="KNC22389.1"/>
    <property type="molecule type" value="Genomic_DNA"/>
</dbReference>
<organism evidence="1 2">
    <name type="scientific">Lucilia cuprina</name>
    <name type="common">Green bottle fly</name>
    <name type="synonym">Australian sheep blowfly</name>
    <dbReference type="NCBI Taxonomy" id="7375"/>
    <lineage>
        <taxon>Eukaryota</taxon>
        <taxon>Metazoa</taxon>
        <taxon>Ecdysozoa</taxon>
        <taxon>Arthropoda</taxon>
        <taxon>Hexapoda</taxon>
        <taxon>Insecta</taxon>
        <taxon>Pterygota</taxon>
        <taxon>Neoptera</taxon>
        <taxon>Endopterygota</taxon>
        <taxon>Diptera</taxon>
        <taxon>Brachycera</taxon>
        <taxon>Muscomorpha</taxon>
        <taxon>Oestroidea</taxon>
        <taxon>Calliphoridae</taxon>
        <taxon>Luciliinae</taxon>
        <taxon>Lucilia</taxon>
    </lineage>
</organism>
<dbReference type="AlphaFoldDB" id="A0A0L0BT71"/>
<protein>
    <submittedName>
        <fullName evidence="1">Uncharacterized protein</fullName>
    </submittedName>
</protein>
<accession>A0A0L0BT71</accession>
<name>A0A0L0BT71_LUCCU</name>
<evidence type="ECO:0000313" key="1">
    <source>
        <dbReference type="EMBL" id="KNC22389.1"/>
    </source>
</evidence>